<dbReference type="GO" id="GO:0042734">
    <property type="term" value="C:presynaptic membrane"/>
    <property type="evidence" value="ECO:0007669"/>
    <property type="project" value="TreeGrafter"/>
</dbReference>
<comment type="subcellular location">
    <subcellularLocation>
        <location evidence="8">Synapse</location>
    </subcellularLocation>
</comment>
<dbReference type="Gene3D" id="2.60.40.150">
    <property type="entry name" value="C2 domain"/>
    <property type="match status" value="2"/>
</dbReference>
<evidence type="ECO:0000259" key="12">
    <source>
        <dbReference type="PROSITE" id="PS50106"/>
    </source>
</evidence>
<dbReference type="Pfam" id="PF22601">
    <property type="entry name" value="RIM2a_ZnF"/>
    <property type="match status" value="1"/>
</dbReference>
<reference evidence="15 16" key="1">
    <citation type="submission" date="2020-06" db="EMBL/GenBank/DDBJ databases">
        <authorList>
            <consortium name="Wellcome Sanger Institute Data Sharing"/>
        </authorList>
    </citation>
    <scope>NUCLEOTIDE SEQUENCE [LARGE SCALE GENOMIC DNA]</scope>
</reference>
<evidence type="ECO:0000256" key="6">
    <source>
        <dbReference type="ARBA" id="ARBA00022833"/>
    </source>
</evidence>
<feature type="compositionally biased region" description="Polar residues" evidence="10">
    <location>
        <begin position="231"/>
        <end position="248"/>
    </location>
</feature>
<dbReference type="FunFam" id="2.30.42.10:FF:000003">
    <property type="entry name" value="Regulating synaptic membrane exocytosis protein 1, putative"/>
    <property type="match status" value="1"/>
</dbReference>
<evidence type="ECO:0000313" key="15">
    <source>
        <dbReference type="Ensembl" id="ENSDCDP00010040175.1"/>
    </source>
</evidence>
<feature type="compositionally biased region" description="Basic and acidic residues" evidence="10">
    <location>
        <begin position="703"/>
        <end position="712"/>
    </location>
</feature>
<protein>
    <recommendedName>
        <fullName evidence="17">Regulating synaptic membrane exocytosis 2b</fullName>
    </recommendedName>
</protein>
<feature type="compositionally biased region" description="Polar residues" evidence="10">
    <location>
        <begin position="713"/>
        <end position="736"/>
    </location>
</feature>
<accession>A0AAY4D3Q5</accession>
<dbReference type="PROSITE" id="PS50916">
    <property type="entry name" value="RABBD"/>
    <property type="match status" value="1"/>
</dbReference>
<evidence type="ECO:0000259" key="11">
    <source>
        <dbReference type="PROSITE" id="PS50004"/>
    </source>
</evidence>
<evidence type="ECO:0000259" key="14">
    <source>
        <dbReference type="PROSITE" id="PS50916"/>
    </source>
</evidence>
<dbReference type="FunFam" id="2.60.40.150:FF:000003">
    <property type="entry name" value="Regulating synaptic membrane exocytosis protein 2"/>
    <property type="match status" value="1"/>
</dbReference>
<dbReference type="Gene3D" id="2.30.42.10">
    <property type="match status" value="1"/>
</dbReference>
<feature type="region of interest" description="Disordered" evidence="10">
    <location>
        <begin position="809"/>
        <end position="829"/>
    </location>
</feature>
<dbReference type="SMART" id="SM00228">
    <property type="entry name" value="PDZ"/>
    <property type="match status" value="1"/>
</dbReference>
<evidence type="ECO:0000256" key="10">
    <source>
        <dbReference type="SAM" id="MobiDB-lite"/>
    </source>
</evidence>
<reference evidence="15" key="3">
    <citation type="submission" date="2025-09" db="UniProtKB">
        <authorList>
            <consortium name="Ensembl"/>
        </authorList>
    </citation>
    <scope>IDENTIFICATION</scope>
</reference>
<dbReference type="Gene3D" id="3.30.40.10">
    <property type="entry name" value="Zinc/RING finger domain, C3HC4 (zinc finger)"/>
    <property type="match status" value="1"/>
</dbReference>
<gene>
    <name evidence="15" type="primary">RIMS2</name>
</gene>
<evidence type="ECO:0000256" key="3">
    <source>
        <dbReference type="ARBA" id="ARBA00022737"/>
    </source>
</evidence>
<reference evidence="15" key="2">
    <citation type="submission" date="2025-08" db="UniProtKB">
        <authorList>
            <consortium name="Ensembl"/>
        </authorList>
    </citation>
    <scope>IDENTIFICATION</scope>
</reference>
<dbReference type="Pfam" id="PF00168">
    <property type="entry name" value="C2"/>
    <property type="match status" value="2"/>
</dbReference>
<sequence>MSASVGPPAQPELPDLSHLTEEERSIIQAVMERQKKEEEQEQSMLKKLHQQFEMYKDQVKKIGDEAQKVQEPKGESPICGICHKTKFADGCGHVCSYCQSKFCARCGGRVSLRSNKVMWVCNLCRKQQEILTKSGAWFYSQQPAGADGCRLGAKRTTPSPGPANQDSLKNGSELRQRASNHSPPTPHRSPVLGDGGRRGVGDGLRKQHHLDPSSAMRRGKPDEVDGMLRNDSLSSDQSETVRPPGNQSHRSRRTGKMRQTGSFSSSEEELATTPEYTSCEDVDLESESWCVVALTLQHPVTWQPSKDGERLIGRILLNKRMKDGTVPRDTGALLGLKVVGGKMTESGKLCAFITKVKRGSLADTVGHLRPGDQVIEWNGRVLQEHGTCSSSFESQKMGPAISVTSPMSPGMLRDAPQYLSGQLSVKLWYDKVGHQLIVTILGAKDLPSRDDGRPRNPYVKIYFLPDRSDKSKRRTKTVKKSLEPKWNQTFMYSPVHRREFRERMLEITLWDQARVREEESEFLGEILIELETALLDDQQHWYKLQTHDLSSMPLPNPSPYMQRRLLQGESPTRRLQRSQRISDSEFSDYDCKDGIGVISGDNYRHNGRDFQSSTLSVPEQVMSSNHCSRSDMFRTRSRSPSVPPPQRVWVRVTVVTFLSFVCALQRGLDTLSMKSSDSDVSDVSAMSSVSRLSSASYMSVQSERARGSRRISDFTSKTKNRQSAGAGSNITKSSSVGGEMCSLGRNDDDDEDKKRRSSFGAKMAAMVGLGKKSQSTSQLDPEEEGKKKKPVRLAIQRSVETGLAIEFKNRMTRQPSRETAEDGENPKPGNLIFPGVKISSDSQFTEFLDGLGPAQLAGRQTLATPPMGDIQIGMVHRKERLDVEVIRARGLVGKPGNKQTPAPYVKVYLLDNGKCINKKKTRLARKTLDPLYQQQLQFEENPEGKVLQIIVWGDYGRMDHKSFMGAAQILLDDLELTNMVIGWYKLFPPTSLVDPTLAPLSSKPSQSAQGGGSNVRS</sequence>
<dbReference type="CDD" id="cd04028">
    <property type="entry name" value="C2B_RIM1alpha"/>
    <property type="match status" value="1"/>
</dbReference>
<dbReference type="InterPro" id="IPR000008">
    <property type="entry name" value="C2_dom"/>
</dbReference>
<feature type="region of interest" description="Disordered" evidence="10">
    <location>
        <begin position="149"/>
        <end position="275"/>
    </location>
</feature>
<dbReference type="GO" id="GO:0006886">
    <property type="term" value="P:intracellular protein transport"/>
    <property type="evidence" value="ECO:0007669"/>
    <property type="project" value="InterPro"/>
</dbReference>
<feature type="domain" description="C2" evidence="11">
    <location>
        <begin position="419"/>
        <end position="543"/>
    </location>
</feature>
<dbReference type="InterPro" id="IPR039032">
    <property type="entry name" value="Rim-like"/>
</dbReference>
<dbReference type="GO" id="GO:0044325">
    <property type="term" value="F:transmembrane transporter binding"/>
    <property type="evidence" value="ECO:0007669"/>
    <property type="project" value="TreeGrafter"/>
</dbReference>
<keyword evidence="1" id="KW-0597">Phosphoprotein</keyword>
<dbReference type="InterPro" id="IPR011011">
    <property type="entry name" value="Znf_FYVE_PHD"/>
</dbReference>
<keyword evidence="5" id="KW-0221">Differentiation</keyword>
<dbReference type="FunFam" id="2.60.40.150:FF:000001">
    <property type="entry name" value="Regulating synaptic membrane exocytosis 3, isoform CRA_a"/>
    <property type="match status" value="1"/>
</dbReference>
<dbReference type="Ensembl" id="ENSDCDT00010050024.1">
    <property type="protein sequence ID" value="ENSDCDP00010040175.1"/>
    <property type="gene ID" value="ENSDCDG00010024405.1"/>
</dbReference>
<keyword evidence="7" id="KW-0770">Synapse</keyword>
<name>A0AAY4D3Q5_9TELE</name>
<feature type="domain" description="FYVE-type" evidence="13">
    <location>
        <begin position="73"/>
        <end position="129"/>
    </location>
</feature>
<dbReference type="GO" id="GO:0048791">
    <property type="term" value="P:calcium ion-regulated exocytosis of neurotransmitter"/>
    <property type="evidence" value="ECO:0007669"/>
    <property type="project" value="TreeGrafter"/>
</dbReference>
<evidence type="ECO:0000256" key="4">
    <source>
        <dbReference type="ARBA" id="ARBA00022771"/>
    </source>
</evidence>
<dbReference type="InterPro" id="IPR001478">
    <property type="entry name" value="PDZ"/>
</dbReference>
<dbReference type="PROSITE" id="PS50004">
    <property type="entry name" value="C2"/>
    <property type="match status" value="2"/>
</dbReference>
<feature type="compositionally biased region" description="Polar residues" evidence="10">
    <location>
        <begin position="156"/>
        <end position="170"/>
    </location>
</feature>
<keyword evidence="6" id="KW-0862">Zinc</keyword>
<dbReference type="AlphaFoldDB" id="A0AAY4D3Q5"/>
<dbReference type="PROSITE" id="PS50106">
    <property type="entry name" value="PDZ"/>
    <property type="match status" value="1"/>
</dbReference>
<dbReference type="InterPro" id="IPR035892">
    <property type="entry name" value="C2_domain_sf"/>
</dbReference>
<dbReference type="SMART" id="SM00239">
    <property type="entry name" value="C2"/>
    <property type="match status" value="2"/>
</dbReference>
<evidence type="ECO:0000256" key="7">
    <source>
        <dbReference type="ARBA" id="ARBA00023018"/>
    </source>
</evidence>
<dbReference type="FunFam" id="3.30.40.10:FF:000044">
    <property type="entry name" value="Regulating synaptic membrane exocytosis protein 2"/>
    <property type="match status" value="1"/>
</dbReference>
<evidence type="ECO:0008006" key="17">
    <source>
        <dbReference type="Google" id="ProtNLM"/>
    </source>
</evidence>
<dbReference type="InterPro" id="IPR036034">
    <property type="entry name" value="PDZ_sf"/>
</dbReference>
<dbReference type="InterPro" id="IPR013083">
    <property type="entry name" value="Znf_RING/FYVE/PHD"/>
</dbReference>
<dbReference type="GO" id="GO:0050806">
    <property type="term" value="P:positive regulation of synaptic transmission"/>
    <property type="evidence" value="ECO:0007669"/>
    <property type="project" value="TreeGrafter"/>
</dbReference>
<feature type="compositionally biased region" description="Basic and acidic residues" evidence="10">
    <location>
        <begin position="219"/>
        <end position="228"/>
    </location>
</feature>
<evidence type="ECO:0000256" key="2">
    <source>
        <dbReference type="ARBA" id="ARBA00022723"/>
    </source>
</evidence>
<dbReference type="GO" id="GO:0048788">
    <property type="term" value="C:cytoskeleton of presynaptic active zone"/>
    <property type="evidence" value="ECO:0007669"/>
    <property type="project" value="TreeGrafter"/>
</dbReference>
<dbReference type="InterPro" id="IPR017455">
    <property type="entry name" value="Znf_FYVE-rel"/>
</dbReference>
<evidence type="ECO:0000256" key="1">
    <source>
        <dbReference type="ARBA" id="ARBA00022553"/>
    </source>
</evidence>
<evidence type="ECO:0000313" key="16">
    <source>
        <dbReference type="Proteomes" id="UP000694580"/>
    </source>
</evidence>
<dbReference type="GO" id="GO:0042391">
    <property type="term" value="P:regulation of membrane potential"/>
    <property type="evidence" value="ECO:0007669"/>
    <property type="project" value="TreeGrafter"/>
</dbReference>
<dbReference type="GeneTree" id="ENSGT00940000155236"/>
<keyword evidence="2" id="KW-0479">Metal-binding</keyword>
<keyword evidence="3" id="KW-0677">Repeat</keyword>
<feature type="domain" description="RabBD" evidence="14">
    <location>
        <begin position="13"/>
        <end position="141"/>
    </location>
</feature>
<dbReference type="InterPro" id="IPR010911">
    <property type="entry name" value="Rab_BD"/>
</dbReference>
<feature type="region of interest" description="Disordered" evidence="10">
    <location>
        <begin position="998"/>
        <end position="1017"/>
    </location>
</feature>
<proteinExistence type="predicted"/>
<keyword evidence="16" id="KW-1185">Reference proteome</keyword>
<dbReference type="InterPro" id="IPR054386">
    <property type="entry name" value="RIM_Znf"/>
</dbReference>
<dbReference type="PANTHER" id="PTHR12157:SF15">
    <property type="entry name" value="REGULATING SYNAPTIC MEMBRANE EXOCYTOSIS PROTEIN 2"/>
    <property type="match status" value="1"/>
</dbReference>
<dbReference type="PROSITE" id="PS50178">
    <property type="entry name" value="ZF_FYVE"/>
    <property type="match status" value="1"/>
</dbReference>
<dbReference type="SUPFAM" id="SSF57903">
    <property type="entry name" value="FYVE/PHD zinc finger"/>
    <property type="match status" value="1"/>
</dbReference>
<dbReference type="CDD" id="cd04031">
    <property type="entry name" value="C2A_RIM1alpha"/>
    <property type="match status" value="1"/>
</dbReference>
<evidence type="ECO:0000259" key="13">
    <source>
        <dbReference type="PROSITE" id="PS50178"/>
    </source>
</evidence>
<dbReference type="SUPFAM" id="SSF49562">
    <property type="entry name" value="C2 domain (Calcium/lipid-binding domain, CaLB)"/>
    <property type="match status" value="2"/>
</dbReference>
<feature type="domain" description="C2" evidence="11">
    <location>
        <begin position="866"/>
        <end position="984"/>
    </location>
</feature>
<dbReference type="Pfam" id="PF00595">
    <property type="entry name" value="PDZ"/>
    <property type="match status" value="1"/>
</dbReference>
<dbReference type="GO" id="GO:0008270">
    <property type="term" value="F:zinc ion binding"/>
    <property type="evidence" value="ECO:0007669"/>
    <property type="project" value="UniProtKB-KW"/>
</dbReference>
<dbReference type="Proteomes" id="UP000694580">
    <property type="component" value="Chromosome 20"/>
</dbReference>
<feature type="domain" description="PDZ" evidence="12">
    <location>
        <begin position="314"/>
        <end position="383"/>
    </location>
</feature>
<feature type="region of interest" description="Disordered" evidence="10">
    <location>
        <begin position="694"/>
        <end position="791"/>
    </location>
</feature>
<dbReference type="PANTHER" id="PTHR12157">
    <property type="entry name" value="REGULATING SYNAPTIC MEMBRANE EXOCYTOSIS PROTEIN"/>
    <property type="match status" value="1"/>
</dbReference>
<feature type="compositionally biased region" description="Basic and acidic residues" evidence="10">
    <location>
        <begin position="195"/>
        <end position="211"/>
    </location>
</feature>
<dbReference type="GO" id="GO:0031267">
    <property type="term" value="F:small GTPase binding"/>
    <property type="evidence" value="ECO:0007669"/>
    <property type="project" value="InterPro"/>
</dbReference>
<feature type="region of interest" description="Disordered" evidence="10">
    <location>
        <begin position="1"/>
        <end position="21"/>
    </location>
</feature>
<dbReference type="GO" id="GO:0048167">
    <property type="term" value="P:regulation of synaptic plasticity"/>
    <property type="evidence" value="ECO:0007669"/>
    <property type="project" value="TreeGrafter"/>
</dbReference>
<evidence type="ECO:0000256" key="8">
    <source>
        <dbReference type="ARBA" id="ARBA00034103"/>
    </source>
</evidence>
<evidence type="ECO:0000256" key="9">
    <source>
        <dbReference type="PROSITE-ProRule" id="PRU00091"/>
    </source>
</evidence>
<evidence type="ECO:0000256" key="5">
    <source>
        <dbReference type="ARBA" id="ARBA00022782"/>
    </source>
</evidence>
<dbReference type="GO" id="GO:2000300">
    <property type="term" value="P:regulation of synaptic vesicle exocytosis"/>
    <property type="evidence" value="ECO:0007669"/>
    <property type="project" value="TreeGrafter"/>
</dbReference>
<dbReference type="SUPFAM" id="SSF50156">
    <property type="entry name" value="PDZ domain-like"/>
    <property type="match status" value="1"/>
</dbReference>
<dbReference type="GO" id="GO:0030154">
    <property type="term" value="P:cell differentiation"/>
    <property type="evidence" value="ECO:0007669"/>
    <property type="project" value="UniProtKB-KW"/>
</dbReference>
<dbReference type="CDD" id="cd06714">
    <property type="entry name" value="PDZ_RIM-like"/>
    <property type="match status" value="1"/>
</dbReference>
<keyword evidence="4 9" id="KW-0863">Zinc-finger</keyword>
<organism evidence="15 16">
    <name type="scientific">Denticeps clupeoides</name>
    <name type="common">denticle herring</name>
    <dbReference type="NCBI Taxonomy" id="299321"/>
    <lineage>
        <taxon>Eukaryota</taxon>
        <taxon>Metazoa</taxon>
        <taxon>Chordata</taxon>
        <taxon>Craniata</taxon>
        <taxon>Vertebrata</taxon>
        <taxon>Euteleostomi</taxon>
        <taxon>Actinopterygii</taxon>
        <taxon>Neopterygii</taxon>
        <taxon>Teleostei</taxon>
        <taxon>Clupei</taxon>
        <taxon>Clupeiformes</taxon>
        <taxon>Denticipitoidei</taxon>
        <taxon>Denticipitidae</taxon>
        <taxon>Denticeps</taxon>
    </lineage>
</organism>